<accession>A0A345UKA1</accession>
<sequence length="335" mass="37336">MTTINPHHFNSVRTSFKITAEADALLEQLADRYNITQKELLLTLMIKHTDLAARDLVSVDPKATFVTKTKVMAQAVLQFLGKKAKELATHRDTILESLIYKGREGLQTEQEEIEAVIPDLKAVSEQLRQIRTANGLGPEHPANTRIDILEIMVDNLTSSLESYLKEGVPISSDDFSDSGASPAPHVAQADVIPANSSYLKVYKSRVPNSSISLEQAVPTQTFINLVKREADKVLLKQKSAHHLWDFGVRASQDIEQDDTMWILTGETLYKASVTCIIADPAGSIGDAIGWVRQYKKPWKNVCVLSQVEKQSSIPAHIRSAMHNKAAEIHRNFFRL</sequence>
<dbReference type="KEGG" id="cprv:CYPRO_1652"/>
<evidence type="ECO:0000313" key="1">
    <source>
        <dbReference type="EMBL" id="AXJ00903.1"/>
    </source>
</evidence>
<dbReference type="AlphaFoldDB" id="A0A345UKA1"/>
<organism evidence="1 2">
    <name type="scientific">Cyclonatronum proteinivorum</name>
    <dbReference type="NCBI Taxonomy" id="1457365"/>
    <lineage>
        <taxon>Bacteria</taxon>
        <taxon>Pseudomonadati</taxon>
        <taxon>Balneolota</taxon>
        <taxon>Balneolia</taxon>
        <taxon>Balneolales</taxon>
        <taxon>Cyclonatronaceae</taxon>
        <taxon>Cyclonatronum</taxon>
    </lineage>
</organism>
<keyword evidence="2" id="KW-1185">Reference proteome</keyword>
<dbReference type="Proteomes" id="UP000254808">
    <property type="component" value="Chromosome"/>
</dbReference>
<name>A0A345UKA1_9BACT</name>
<gene>
    <name evidence="1" type="ORF">CYPRO_1652</name>
</gene>
<evidence type="ECO:0000313" key="2">
    <source>
        <dbReference type="Proteomes" id="UP000254808"/>
    </source>
</evidence>
<proteinExistence type="predicted"/>
<dbReference type="EMBL" id="CP027806">
    <property type="protein sequence ID" value="AXJ00903.1"/>
    <property type="molecule type" value="Genomic_DNA"/>
</dbReference>
<dbReference type="RefSeq" id="WP_114984152.1">
    <property type="nucleotide sequence ID" value="NZ_CP027806.1"/>
</dbReference>
<protein>
    <submittedName>
        <fullName evidence="1">Uncharacterized protein</fullName>
    </submittedName>
</protein>
<reference evidence="1 2" key="1">
    <citation type="submission" date="2018-03" db="EMBL/GenBank/DDBJ databases">
        <title>Phenotypic and genomic properties of Cyclonatronum proteinivorum gen. nov., sp. nov., a haloalkaliphilic bacteroidete from soda lakes possessing Na+-translocating rhodopsin.</title>
        <authorList>
            <person name="Toshchakov S.V."/>
            <person name="Korzhenkov A."/>
            <person name="Samarov N.I."/>
            <person name="Kublanov I.V."/>
            <person name="Muntyan M.S."/>
            <person name="Sorokin D.Y."/>
        </authorList>
    </citation>
    <scope>NUCLEOTIDE SEQUENCE [LARGE SCALE GENOMIC DNA]</scope>
    <source>
        <strain evidence="1 2">Omega</strain>
    </source>
</reference>